<sequence length="236" mass="24837">MQVPGYTTLTRLSGLMREMQVVANNIANAETTGYRQQGVLFSEYVARLGDGSVSMAAGRIGQTDLSQGTLKRTGGQFDLAIEGDGFFQVQGPDGVRLTRAGAFSPGPAGELLTMTGHVVLDAGGAPILVPPGAGDLAIAEDGTMSSAGRPVGQIGLVVPLDPRGLVREGDTLFRADAGVDPVTEPRLRQGFLESSNVDTLGQIARMVEVQRAYELGQSFLDQEHERVKAALLALSR</sequence>
<dbReference type="STRING" id="1449351.RISW2_22680"/>
<dbReference type="GO" id="GO:0030694">
    <property type="term" value="C:bacterial-type flagellum basal body, rod"/>
    <property type="evidence" value="ECO:0007669"/>
    <property type="project" value="UniProtKB-UniRule"/>
</dbReference>
<dbReference type="EMBL" id="JAME01000008">
    <property type="protein sequence ID" value="ETX29691.1"/>
    <property type="molecule type" value="Genomic_DNA"/>
</dbReference>
<gene>
    <name evidence="8" type="primary">flgF</name>
    <name evidence="8" type="ORF">RISW2_22680</name>
</gene>
<dbReference type="NCBIfam" id="TIGR02490">
    <property type="entry name" value="flgF"/>
    <property type="match status" value="1"/>
</dbReference>
<evidence type="ECO:0000259" key="5">
    <source>
        <dbReference type="Pfam" id="PF00460"/>
    </source>
</evidence>
<evidence type="ECO:0000256" key="3">
    <source>
        <dbReference type="ARBA" id="ARBA00023143"/>
    </source>
</evidence>
<dbReference type="InterPro" id="IPR037925">
    <property type="entry name" value="FlgE/F/G-like"/>
</dbReference>
<proteinExistence type="inferred from homology"/>
<dbReference type="eggNOG" id="COG4786">
    <property type="taxonomic scope" value="Bacteria"/>
</dbReference>
<protein>
    <recommendedName>
        <fullName evidence="4">Flagellar basal-body rod protein FlgF</fullName>
    </recommendedName>
</protein>
<comment type="subunit">
    <text evidence="4">The basal body constitutes a major portion of the flagellar organelle and consists of five rings (E,L,P,S, and M) mounted on a central rod. The rod consists of about 26 subunits of FlgG in the distal portion, and FlgB, FlgC and FlgF are thought to build up the proximal portion of the rod with about 6 subunits each.</text>
</comment>
<dbReference type="PANTHER" id="PTHR30435">
    <property type="entry name" value="FLAGELLAR PROTEIN"/>
    <property type="match status" value="1"/>
</dbReference>
<dbReference type="InterPro" id="IPR012836">
    <property type="entry name" value="FlgF"/>
</dbReference>
<dbReference type="SUPFAM" id="SSF117143">
    <property type="entry name" value="Flagellar hook protein flgE"/>
    <property type="match status" value="1"/>
</dbReference>
<dbReference type="Pfam" id="PF00460">
    <property type="entry name" value="Flg_bb_rod"/>
    <property type="match status" value="1"/>
</dbReference>
<keyword evidence="8" id="KW-0966">Cell projection</keyword>
<dbReference type="InterPro" id="IPR010930">
    <property type="entry name" value="Flg_bb/hook_C_dom"/>
</dbReference>
<dbReference type="InterPro" id="IPR001444">
    <property type="entry name" value="Flag_bb_rod_N"/>
</dbReference>
<dbReference type="InterPro" id="IPR019776">
    <property type="entry name" value="Flagellar_basal_body_rod_CS"/>
</dbReference>
<keyword evidence="8" id="KW-0969">Cilium</keyword>
<comment type="similarity">
    <text evidence="2 4">Belongs to the flagella basal body rod proteins family.</text>
</comment>
<evidence type="ECO:0000256" key="2">
    <source>
        <dbReference type="ARBA" id="ARBA00009677"/>
    </source>
</evidence>
<accession>X7FC69</accession>
<organism evidence="8 9">
    <name type="scientific">Roseivivax isoporae LMG 25204</name>
    <dbReference type="NCBI Taxonomy" id="1449351"/>
    <lineage>
        <taxon>Bacteria</taxon>
        <taxon>Pseudomonadati</taxon>
        <taxon>Pseudomonadota</taxon>
        <taxon>Alphaproteobacteria</taxon>
        <taxon>Rhodobacterales</taxon>
        <taxon>Roseobacteraceae</taxon>
        <taxon>Roseivivax</taxon>
    </lineage>
</organism>
<feature type="domain" description="Flagellar basal body rod protein N-terminal" evidence="5">
    <location>
        <begin position="7"/>
        <end position="35"/>
    </location>
</feature>
<comment type="caution">
    <text evidence="8">The sequence shown here is derived from an EMBL/GenBank/DDBJ whole genome shotgun (WGS) entry which is preliminary data.</text>
</comment>
<keyword evidence="9" id="KW-1185">Reference proteome</keyword>
<comment type="subcellular location">
    <subcellularLocation>
        <location evidence="1 4">Bacterial flagellum basal body</location>
    </subcellularLocation>
</comment>
<dbReference type="PATRIC" id="fig|1449351.3.peg.1477"/>
<dbReference type="PROSITE" id="PS00588">
    <property type="entry name" value="FLAGELLA_BB_ROD"/>
    <property type="match status" value="1"/>
</dbReference>
<dbReference type="InterPro" id="IPR020013">
    <property type="entry name" value="Flagellar_FlgE/F/G"/>
</dbReference>
<dbReference type="OrthoDB" id="9804559at2"/>
<name>X7FC69_9RHOB</name>
<feature type="domain" description="Flagellar basal-body/hook protein C-terminal" evidence="6">
    <location>
        <begin position="188"/>
        <end position="229"/>
    </location>
</feature>
<dbReference type="Proteomes" id="UP000023430">
    <property type="component" value="Unassembled WGS sequence"/>
</dbReference>
<evidence type="ECO:0000256" key="4">
    <source>
        <dbReference type="RuleBase" id="RU362116"/>
    </source>
</evidence>
<dbReference type="AlphaFoldDB" id="X7FC69"/>
<dbReference type="PANTHER" id="PTHR30435:SF19">
    <property type="entry name" value="FLAGELLAR BASAL-BODY ROD PROTEIN FLGG"/>
    <property type="match status" value="1"/>
</dbReference>
<dbReference type="Pfam" id="PF22692">
    <property type="entry name" value="LlgE_F_G_D1"/>
    <property type="match status" value="1"/>
</dbReference>
<evidence type="ECO:0000313" key="8">
    <source>
        <dbReference type="EMBL" id="ETX29691.1"/>
    </source>
</evidence>
<reference evidence="8 9" key="1">
    <citation type="submission" date="2014-01" db="EMBL/GenBank/DDBJ databases">
        <title>Roseivivax isoporae LMG 25204 Genome Sequencing.</title>
        <authorList>
            <person name="Lai Q."/>
            <person name="Li G."/>
            <person name="Shao Z."/>
        </authorList>
    </citation>
    <scope>NUCLEOTIDE SEQUENCE [LARGE SCALE GENOMIC DNA]</scope>
    <source>
        <strain evidence="8 9">LMG 25204</strain>
    </source>
</reference>
<evidence type="ECO:0000259" key="6">
    <source>
        <dbReference type="Pfam" id="PF06429"/>
    </source>
</evidence>
<evidence type="ECO:0000259" key="7">
    <source>
        <dbReference type="Pfam" id="PF22692"/>
    </source>
</evidence>
<dbReference type="GO" id="GO:0071978">
    <property type="term" value="P:bacterial-type flagellum-dependent swarming motility"/>
    <property type="evidence" value="ECO:0007669"/>
    <property type="project" value="TreeGrafter"/>
</dbReference>
<dbReference type="NCBIfam" id="NF009332">
    <property type="entry name" value="PRK12690.1"/>
    <property type="match status" value="1"/>
</dbReference>
<dbReference type="NCBIfam" id="TIGR03506">
    <property type="entry name" value="FlgEFG_subfam"/>
    <property type="match status" value="1"/>
</dbReference>
<evidence type="ECO:0000256" key="1">
    <source>
        <dbReference type="ARBA" id="ARBA00004117"/>
    </source>
</evidence>
<evidence type="ECO:0000313" key="9">
    <source>
        <dbReference type="Proteomes" id="UP000023430"/>
    </source>
</evidence>
<keyword evidence="8" id="KW-0282">Flagellum</keyword>
<dbReference type="InterPro" id="IPR053967">
    <property type="entry name" value="LlgE_F_G-like_D1"/>
</dbReference>
<dbReference type="Pfam" id="PF06429">
    <property type="entry name" value="Flg_bbr_C"/>
    <property type="match status" value="1"/>
</dbReference>
<dbReference type="RefSeq" id="WP_043768516.1">
    <property type="nucleotide sequence ID" value="NZ_JAME01000008.1"/>
</dbReference>
<keyword evidence="3 4" id="KW-0975">Bacterial flagellum</keyword>
<feature type="domain" description="Flagellar hook protein FlgE/F/G-like D1" evidence="7">
    <location>
        <begin position="80"/>
        <end position="145"/>
    </location>
</feature>